<feature type="active site" description="Proton acceptor" evidence="4">
    <location>
        <position position="246"/>
    </location>
</feature>
<proteinExistence type="predicted"/>
<dbReference type="PANTHER" id="PTHR43712:SF4">
    <property type="entry name" value="O-METHYLTRANSFERASE DOMAIN-CONTAINING PROTEIN"/>
    <property type="match status" value="1"/>
</dbReference>
<dbReference type="InterPro" id="IPR029063">
    <property type="entry name" value="SAM-dependent_MTases_sf"/>
</dbReference>
<dbReference type="PANTHER" id="PTHR43712">
    <property type="entry name" value="PUTATIVE (AFU_ORTHOLOGUE AFUA_4G14580)-RELATED"/>
    <property type="match status" value="1"/>
</dbReference>
<dbReference type="GeneID" id="54568207"/>
<accession>A0A6A6D5W8</accession>
<keyword evidence="3" id="KW-0949">S-adenosyl-L-methionine</keyword>
<evidence type="ECO:0000256" key="4">
    <source>
        <dbReference type="PIRSR" id="PIRSR005739-1"/>
    </source>
</evidence>
<dbReference type="AlphaFoldDB" id="A0A6A6D5W8"/>
<dbReference type="GO" id="GO:0008171">
    <property type="term" value="F:O-methyltransferase activity"/>
    <property type="evidence" value="ECO:0007669"/>
    <property type="project" value="InterPro"/>
</dbReference>
<dbReference type="EMBL" id="ML993579">
    <property type="protein sequence ID" value="KAF2173539.1"/>
    <property type="molecule type" value="Genomic_DNA"/>
</dbReference>
<evidence type="ECO:0000256" key="2">
    <source>
        <dbReference type="ARBA" id="ARBA00022679"/>
    </source>
</evidence>
<dbReference type="GO" id="GO:0032259">
    <property type="term" value="P:methylation"/>
    <property type="evidence" value="ECO:0007669"/>
    <property type="project" value="UniProtKB-KW"/>
</dbReference>
<sequence>MRMTVPLQTSAARIGHDLEIFQTLAVSGPKTLEQLQKQTNAHPLTLGRLLRYMASVGMIDEPNTNLFAANKKCKNLANASAVTIVTHFFENCSPLFQEMPAFLSSKKYGDITDGKDTVFQPAYGTHLDTYSWFAQNEINKDALIKYMAMEQSVRGRWLDQYPFERESQGLDADKPVFVDVGGNVGHYCALFRTRFPNIPDRVILQDLQSTVAHAMQTPGVEVMGHDFFQDQPTKGSKYYHLGWILHNWNDAKSADILRQIKSAMNAQFRLFLASLDLVMLGACGSRERTVKEWEELLGDVGLAIKERIMYNHELCHGIICATLA</sequence>
<dbReference type="RefSeq" id="XP_033674428.1">
    <property type="nucleotide sequence ID" value="XM_033814935.1"/>
</dbReference>
<protein>
    <recommendedName>
        <fullName evidence="5">O-methyltransferase C-terminal domain-containing protein</fullName>
    </recommendedName>
</protein>
<evidence type="ECO:0000259" key="5">
    <source>
        <dbReference type="Pfam" id="PF00891"/>
    </source>
</evidence>
<reference evidence="6" key="1">
    <citation type="journal article" date="2020" name="Stud. Mycol.">
        <title>101 Dothideomycetes genomes: a test case for predicting lifestyles and emergence of pathogens.</title>
        <authorList>
            <person name="Haridas S."/>
            <person name="Albert R."/>
            <person name="Binder M."/>
            <person name="Bloem J."/>
            <person name="Labutti K."/>
            <person name="Salamov A."/>
            <person name="Andreopoulos B."/>
            <person name="Baker S."/>
            <person name="Barry K."/>
            <person name="Bills G."/>
            <person name="Bluhm B."/>
            <person name="Cannon C."/>
            <person name="Castanera R."/>
            <person name="Culley D."/>
            <person name="Daum C."/>
            <person name="Ezra D."/>
            <person name="Gonzalez J."/>
            <person name="Henrissat B."/>
            <person name="Kuo A."/>
            <person name="Liang C."/>
            <person name="Lipzen A."/>
            <person name="Lutzoni F."/>
            <person name="Magnuson J."/>
            <person name="Mondo S."/>
            <person name="Nolan M."/>
            <person name="Ohm R."/>
            <person name="Pangilinan J."/>
            <person name="Park H.-J."/>
            <person name="Ramirez L."/>
            <person name="Alfaro M."/>
            <person name="Sun H."/>
            <person name="Tritt A."/>
            <person name="Yoshinaga Y."/>
            <person name="Zwiers L.-H."/>
            <person name="Turgeon B."/>
            <person name="Goodwin S."/>
            <person name="Spatafora J."/>
            <person name="Crous P."/>
            <person name="Grigoriev I."/>
        </authorList>
    </citation>
    <scope>NUCLEOTIDE SEQUENCE</scope>
    <source>
        <strain evidence="6">ATCC 36951</strain>
    </source>
</reference>
<dbReference type="Pfam" id="PF00891">
    <property type="entry name" value="Methyltransf_2"/>
    <property type="match status" value="1"/>
</dbReference>
<keyword evidence="1" id="KW-0489">Methyltransferase</keyword>
<name>A0A6A6D5W8_ZASCE</name>
<dbReference type="InterPro" id="IPR036388">
    <property type="entry name" value="WH-like_DNA-bd_sf"/>
</dbReference>
<dbReference type="InterPro" id="IPR036390">
    <property type="entry name" value="WH_DNA-bd_sf"/>
</dbReference>
<dbReference type="SUPFAM" id="SSF46785">
    <property type="entry name" value="Winged helix' DNA-binding domain"/>
    <property type="match status" value="1"/>
</dbReference>
<organism evidence="6 7">
    <name type="scientific">Zasmidium cellare ATCC 36951</name>
    <dbReference type="NCBI Taxonomy" id="1080233"/>
    <lineage>
        <taxon>Eukaryota</taxon>
        <taxon>Fungi</taxon>
        <taxon>Dikarya</taxon>
        <taxon>Ascomycota</taxon>
        <taxon>Pezizomycotina</taxon>
        <taxon>Dothideomycetes</taxon>
        <taxon>Dothideomycetidae</taxon>
        <taxon>Mycosphaerellales</taxon>
        <taxon>Mycosphaerellaceae</taxon>
        <taxon>Zasmidium</taxon>
    </lineage>
</organism>
<dbReference type="Proteomes" id="UP000799537">
    <property type="component" value="Unassembled WGS sequence"/>
</dbReference>
<dbReference type="PROSITE" id="PS51683">
    <property type="entry name" value="SAM_OMT_II"/>
    <property type="match status" value="1"/>
</dbReference>
<gene>
    <name evidence="6" type="ORF">M409DRAFT_61909</name>
</gene>
<dbReference type="InterPro" id="IPR016461">
    <property type="entry name" value="COMT-like"/>
</dbReference>
<dbReference type="SUPFAM" id="SSF53335">
    <property type="entry name" value="S-adenosyl-L-methionine-dependent methyltransferases"/>
    <property type="match status" value="1"/>
</dbReference>
<evidence type="ECO:0000313" key="7">
    <source>
        <dbReference type="Proteomes" id="UP000799537"/>
    </source>
</evidence>
<evidence type="ECO:0000256" key="3">
    <source>
        <dbReference type="ARBA" id="ARBA00022691"/>
    </source>
</evidence>
<feature type="domain" description="O-methyltransferase C-terminal" evidence="5">
    <location>
        <begin position="112"/>
        <end position="271"/>
    </location>
</feature>
<evidence type="ECO:0000256" key="1">
    <source>
        <dbReference type="ARBA" id="ARBA00022603"/>
    </source>
</evidence>
<dbReference type="Gene3D" id="3.40.50.150">
    <property type="entry name" value="Vaccinia Virus protein VP39"/>
    <property type="match status" value="1"/>
</dbReference>
<dbReference type="Gene3D" id="1.10.10.10">
    <property type="entry name" value="Winged helix-like DNA-binding domain superfamily/Winged helix DNA-binding domain"/>
    <property type="match status" value="1"/>
</dbReference>
<dbReference type="OrthoDB" id="2410195at2759"/>
<keyword evidence="2" id="KW-0808">Transferase</keyword>
<evidence type="ECO:0000313" key="6">
    <source>
        <dbReference type="EMBL" id="KAF2173539.1"/>
    </source>
</evidence>
<dbReference type="InterPro" id="IPR001077">
    <property type="entry name" value="COMT_C"/>
</dbReference>
<dbReference type="PIRSF" id="PIRSF005739">
    <property type="entry name" value="O-mtase"/>
    <property type="match status" value="1"/>
</dbReference>
<keyword evidence="7" id="KW-1185">Reference proteome</keyword>